<accession>A0ABV1DTN4</accession>
<feature type="region of interest" description="Disordered" evidence="1">
    <location>
        <begin position="131"/>
        <end position="154"/>
    </location>
</feature>
<gene>
    <name evidence="2" type="ORF">WMO65_22395</name>
</gene>
<reference evidence="2 3" key="1">
    <citation type="submission" date="2024-03" db="EMBL/GenBank/DDBJ databases">
        <title>Human intestinal bacterial collection.</title>
        <authorList>
            <person name="Pauvert C."/>
            <person name="Hitch T.C.A."/>
            <person name="Clavel T."/>
        </authorList>
    </citation>
    <scope>NUCLEOTIDE SEQUENCE [LARGE SCALE GENOMIC DNA]</scope>
    <source>
        <strain evidence="2 3">CLA-SR-H028</strain>
    </source>
</reference>
<evidence type="ECO:0000313" key="3">
    <source>
        <dbReference type="Proteomes" id="UP001457898"/>
    </source>
</evidence>
<sequence length="262" mass="29893">MRQVILVPNRILKESICTSDSINQLSPFEETFFLRLIVNCDDYGRFDARPAILKARLFPLKERLSLKDIESALGKLADVGCVKLYSVDSKPYLYLPTWEVHQNVRAKKSKYPSPDEYSEKQYADTCKQMNTDASKCPRNPYPNPNPNTESESYSDDARLDDAMKEYIAFRKQIKSPMTDRAIKLAMNKLESLSGGDIDIMVQIIDQSIMNGWKGLFALKDDRNHTGNKQGTGQFYDEMKEWVEERDSTGVWNDSGSDQGSMA</sequence>
<dbReference type="EMBL" id="JBBMFP010000027">
    <property type="protein sequence ID" value="MEQ2433748.1"/>
    <property type="molecule type" value="Genomic_DNA"/>
</dbReference>
<comment type="caution">
    <text evidence="2">The sequence shown here is derived from an EMBL/GenBank/DDBJ whole genome shotgun (WGS) entry which is preliminary data.</text>
</comment>
<proteinExistence type="predicted"/>
<keyword evidence="3" id="KW-1185">Reference proteome</keyword>
<dbReference type="Proteomes" id="UP001457898">
    <property type="component" value="Unassembled WGS sequence"/>
</dbReference>
<evidence type="ECO:0000313" key="2">
    <source>
        <dbReference type="EMBL" id="MEQ2433748.1"/>
    </source>
</evidence>
<protein>
    <submittedName>
        <fullName evidence="2">Uncharacterized protein</fullName>
    </submittedName>
</protein>
<name>A0ABV1DTN4_9FIRM</name>
<organism evidence="2 3">
    <name type="scientific">Blautia caccae</name>
    <dbReference type="NCBI Taxonomy" id="3133175"/>
    <lineage>
        <taxon>Bacteria</taxon>
        <taxon>Bacillati</taxon>
        <taxon>Bacillota</taxon>
        <taxon>Clostridia</taxon>
        <taxon>Lachnospirales</taxon>
        <taxon>Lachnospiraceae</taxon>
        <taxon>Blautia</taxon>
    </lineage>
</organism>
<evidence type="ECO:0000256" key="1">
    <source>
        <dbReference type="SAM" id="MobiDB-lite"/>
    </source>
</evidence>
<dbReference type="RefSeq" id="WP_349064674.1">
    <property type="nucleotide sequence ID" value="NZ_JBBMFP010000027.1"/>
</dbReference>